<evidence type="ECO:0000256" key="8">
    <source>
        <dbReference type="ARBA" id="ARBA00023316"/>
    </source>
</evidence>
<reference evidence="10 11" key="1">
    <citation type="journal article" date="2016" name="Nat. Commun.">
        <title>Thousands of microbial genomes shed light on interconnected biogeochemical processes in an aquifer system.</title>
        <authorList>
            <person name="Anantharaman K."/>
            <person name="Brown C.T."/>
            <person name="Hug L.A."/>
            <person name="Sharon I."/>
            <person name="Castelle C.J."/>
            <person name="Probst A.J."/>
            <person name="Thomas B.C."/>
            <person name="Singh A."/>
            <person name="Wilkins M.J."/>
            <person name="Karaoz U."/>
            <person name="Brodie E.L."/>
            <person name="Williams K.H."/>
            <person name="Hubbard S.S."/>
            <person name="Banfield J.F."/>
        </authorList>
    </citation>
    <scope>NUCLEOTIDE SEQUENCE [LARGE SCALE GENOMIC DNA]</scope>
</reference>
<keyword evidence="5 9" id="KW-0862">Zinc</keyword>
<keyword evidence="3 9" id="KW-0479">Metal-binding</keyword>
<dbReference type="HAMAP" id="MF_01924">
    <property type="entry name" value="A_A_dipeptidase"/>
    <property type="match status" value="1"/>
</dbReference>
<evidence type="ECO:0000256" key="9">
    <source>
        <dbReference type="HAMAP-Rule" id="MF_01924"/>
    </source>
</evidence>
<dbReference type="GO" id="GO:0071555">
    <property type="term" value="P:cell wall organization"/>
    <property type="evidence" value="ECO:0007669"/>
    <property type="project" value="UniProtKB-KW"/>
</dbReference>
<accession>A0A1F7UHH0</accession>
<evidence type="ECO:0000256" key="6">
    <source>
        <dbReference type="ARBA" id="ARBA00022997"/>
    </source>
</evidence>
<comment type="caution">
    <text evidence="10">The sequence shown here is derived from an EMBL/GenBank/DDBJ whole genome shotgun (WGS) entry which is preliminary data.</text>
</comment>
<dbReference type="STRING" id="1802397.A3J43_04445"/>
<comment type="cofactor">
    <cofactor evidence="9">
        <name>Zn(2+)</name>
        <dbReference type="ChEBI" id="CHEBI:29105"/>
    </cofactor>
    <text evidence="9">Binds 1 zinc ion per subunit.</text>
</comment>
<dbReference type="AlphaFoldDB" id="A0A1F7UHH0"/>
<evidence type="ECO:0000313" key="11">
    <source>
        <dbReference type="Proteomes" id="UP000176604"/>
    </source>
</evidence>
<feature type="active site" description="Proton donor/acceptor" evidence="9">
    <location>
        <position position="187"/>
    </location>
</feature>
<feature type="binding site" evidence="9">
    <location>
        <position position="129"/>
    </location>
    <ligand>
        <name>Zn(2+)</name>
        <dbReference type="ChEBI" id="CHEBI:29105"/>
        <note>catalytic</note>
    </ligand>
</feature>
<evidence type="ECO:0000256" key="7">
    <source>
        <dbReference type="ARBA" id="ARBA00023049"/>
    </source>
</evidence>
<feature type="binding site" evidence="9">
    <location>
        <position position="190"/>
    </location>
    <ligand>
        <name>Zn(2+)</name>
        <dbReference type="ChEBI" id="CHEBI:29105"/>
        <note>catalytic</note>
    </ligand>
</feature>
<dbReference type="GO" id="GO:0008237">
    <property type="term" value="F:metallopeptidase activity"/>
    <property type="evidence" value="ECO:0007669"/>
    <property type="project" value="UniProtKB-KW"/>
</dbReference>
<evidence type="ECO:0000256" key="3">
    <source>
        <dbReference type="ARBA" id="ARBA00022723"/>
    </source>
</evidence>
<keyword evidence="6 9" id="KW-0224">Dipeptidase</keyword>
<name>A0A1F7UHH0_9BACT</name>
<dbReference type="EMBL" id="MGEF01000053">
    <property type="protein sequence ID" value="OGL77712.1"/>
    <property type="molecule type" value="Genomic_DNA"/>
</dbReference>
<evidence type="ECO:0000256" key="1">
    <source>
        <dbReference type="ARBA" id="ARBA00001362"/>
    </source>
</evidence>
<dbReference type="GO" id="GO:0006508">
    <property type="term" value="P:proteolysis"/>
    <property type="evidence" value="ECO:0007669"/>
    <property type="project" value="UniProtKB-KW"/>
</dbReference>
<keyword evidence="7 9" id="KW-0482">Metalloprotease</keyword>
<keyword evidence="2 9" id="KW-0645">Protease</keyword>
<dbReference type="CDD" id="cd14843">
    <property type="entry name" value="D-Ala-D-Ala_dipeptidase_like"/>
    <property type="match status" value="1"/>
</dbReference>
<evidence type="ECO:0000313" key="10">
    <source>
        <dbReference type="EMBL" id="OGL77712.1"/>
    </source>
</evidence>
<dbReference type="InterPro" id="IPR000755">
    <property type="entry name" value="A_A_dipeptidase"/>
</dbReference>
<dbReference type="GO" id="GO:0160237">
    <property type="term" value="F:D-Ala-D-Ala dipeptidase activity"/>
    <property type="evidence" value="ECO:0007669"/>
    <property type="project" value="UniProtKB-EC"/>
</dbReference>
<dbReference type="GO" id="GO:0008270">
    <property type="term" value="F:zinc ion binding"/>
    <property type="evidence" value="ECO:0007669"/>
    <property type="project" value="UniProtKB-UniRule"/>
</dbReference>
<proteinExistence type="inferred from homology"/>
<evidence type="ECO:0000256" key="4">
    <source>
        <dbReference type="ARBA" id="ARBA00022801"/>
    </source>
</evidence>
<feature type="binding site" evidence="9">
    <location>
        <position position="122"/>
    </location>
    <ligand>
        <name>Zn(2+)</name>
        <dbReference type="ChEBI" id="CHEBI:29105"/>
        <note>catalytic</note>
    </ligand>
</feature>
<evidence type="ECO:0000256" key="2">
    <source>
        <dbReference type="ARBA" id="ARBA00022670"/>
    </source>
</evidence>
<dbReference type="SUPFAM" id="SSF55166">
    <property type="entry name" value="Hedgehog/DD-peptidase"/>
    <property type="match status" value="1"/>
</dbReference>
<sequence length="226" mass="25996">MKIEDARQIPIKECGERLEVLSGDEFVCEPVYFRRGLSSDARIRLRSGVVARLRRAQRHLPQGWNFKIWDGMRTLDTQRQLFEEICGQLSRGHRDWTTQQVHDAAVVFITPPSADPCTVPPHTSGGAVDLTLVDADGSEVAMGTPFDDFTPRAHIDSLREIDEEMHRHRLLLKQALEEEGFTNYPDEWWHYDYGNQLWAINLQKPYAFYGSAERIESQGKNQAQEV</sequence>
<organism evidence="10 11">
    <name type="scientific">Candidatus Uhrbacteria bacterium RIFCSPHIGHO2_12_FULL_54_23</name>
    <dbReference type="NCBI Taxonomy" id="1802397"/>
    <lineage>
        <taxon>Bacteria</taxon>
        <taxon>Candidatus Uhriibacteriota</taxon>
    </lineage>
</organism>
<dbReference type="EC" id="3.4.13.22" evidence="9"/>
<feature type="site" description="Transition state stabilizer" evidence="9">
    <location>
        <position position="73"/>
    </location>
</feature>
<comment type="function">
    <text evidence="9">Catalyzes hydrolysis of the D-alanyl-D-alanine dipeptide.</text>
</comment>
<comment type="similarity">
    <text evidence="9">Belongs to the peptidase M15D family.</text>
</comment>
<keyword evidence="8" id="KW-0961">Cell wall biogenesis/degradation</keyword>
<dbReference type="PANTHER" id="PTHR43126">
    <property type="entry name" value="D-ALANYL-D-ALANINE DIPEPTIDASE"/>
    <property type="match status" value="1"/>
</dbReference>
<evidence type="ECO:0000256" key="5">
    <source>
        <dbReference type="ARBA" id="ARBA00022833"/>
    </source>
</evidence>
<keyword evidence="4 9" id="KW-0378">Hydrolase</keyword>
<dbReference type="Pfam" id="PF01427">
    <property type="entry name" value="Peptidase_M15"/>
    <property type="match status" value="1"/>
</dbReference>
<dbReference type="Gene3D" id="3.30.1380.10">
    <property type="match status" value="1"/>
</dbReference>
<comment type="catalytic activity">
    <reaction evidence="1 9">
        <text>D-alanyl-D-alanine + H2O = 2 D-alanine</text>
        <dbReference type="Rhea" id="RHEA:20661"/>
        <dbReference type="ChEBI" id="CHEBI:15377"/>
        <dbReference type="ChEBI" id="CHEBI:57416"/>
        <dbReference type="ChEBI" id="CHEBI:57822"/>
        <dbReference type="EC" id="3.4.13.22"/>
    </reaction>
</comment>
<dbReference type="InterPro" id="IPR009045">
    <property type="entry name" value="Zn_M74/Hedgehog-like"/>
</dbReference>
<dbReference type="Proteomes" id="UP000176604">
    <property type="component" value="Unassembled WGS sequence"/>
</dbReference>
<gene>
    <name evidence="10" type="ORF">A3J43_04445</name>
</gene>
<protein>
    <recommendedName>
        <fullName evidence="9">D-alanyl-D-alanine dipeptidase</fullName>
        <shortName evidence="9">D-Ala-D-Ala dipeptidase</shortName>
        <ecNumber evidence="9">3.4.13.22</ecNumber>
    </recommendedName>
</protein>